<dbReference type="AlphaFoldDB" id="A0A0S7WJB4"/>
<dbReference type="GO" id="GO:0047761">
    <property type="term" value="F:butyrate kinase activity"/>
    <property type="evidence" value="ECO:0007669"/>
    <property type="project" value="UniProtKB-UniRule"/>
</dbReference>
<dbReference type="GO" id="GO:0005737">
    <property type="term" value="C:cytoplasm"/>
    <property type="evidence" value="ECO:0007669"/>
    <property type="project" value="UniProtKB-SubCell"/>
</dbReference>
<evidence type="ECO:0000256" key="8">
    <source>
        <dbReference type="ARBA" id="ARBA00048596"/>
    </source>
</evidence>
<evidence type="ECO:0000256" key="10">
    <source>
        <dbReference type="RuleBase" id="RU003835"/>
    </source>
</evidence>
<evidence type="ECO:0000256" key="2">
    <source>
        <dbReference type="ARBA" id="ARBA00008748"/>
    </source>
</evidence>
<sequence length="358" mass="39309">MRVKHKILVLNPGSTSTEIALFEDDDLKIRVKEEYGRKQLAGRATAMEQYPIRLRDVLAIVEREKIDLSALSAVTGRGGLLKPMESGTYQVNHRMVDDIKAGKVMSEHISNIAPLMAFEIAQRVGIPAFITDPVSVDEFEPLARISGSPEIPRRALQHTLNIKAVGRRSALELGKRFVDVNLIVAHLGGGVSVCPVKRGKIVDANNANEEGPFAPERSGGLPSLSLVDFCFTSGHPKEWIKKRVVGEGGLVAYLGTNRIEEVEKRIREGDEEARLIYEAMAYQISKEIGAMATVLKGKVDKIVLTGGCAHSKLLTGWIEERVSFIAPVTVYPGADELRSLASATLRVMRGEEKAKEYE</sequence>
<dbReference type="InterPro" id="IPR000890">
    <property type="entry name" value="Aliphatic_acid_kin_short-chain"/>
</dbReference>
<dbReference type="PIRSF" id="PIRSF036458">
    <property type="entry name" value="Butyrate_kin"/>
    <property type="match status" value="1"/>
</dbReference>
<keyword evidence="3 9" id="KW-0963">Cytoplasm</keyword>
<dbReference type="PANTHER" id="PTHR21060:SF15">
    <property type="entry name" value="ACETATE KINASE-RELATED"/>
    <property type="match status" value="1"/>
</dbReference>
<dbReference type="InterPro" id="IPR043129">
    <property type="entry name" value="ATPase_NBD"/>
</dbReference>
<keyword evidence="7 9" id="KW-0067">ATP-binding</keyword>
<evidence type="ECO:0000256" key="5">
    <source>
        <dbReference type="ARBA" id="ARBA00022741"/>
    </source>
</evidence>
<comment type="caution">
    <text evidence="11">The sequence shown here is derived from an EMBL/GenBank/DDBJ whole genome shotgun (WGS) entry which is preliminary data.</text>
</comment>
<name>A0A0S7WJB4_UNCT6</name>
<evidence type="ECO:0000256" key="6">
    <source>
        <dbReference type="ARBA" id="ARBA00022777"/>
    </source>
</evidence>
<evidence type="ECO:0000256" key="9">
    <source>
        <dbReference type="HAMAP-Rule" id="MF_00542"/>
    </source>
</evidence>
<dbReference type="Pfam" id="PF00871">
    <property type="entry name" value="Acetate_kinase"/>
    <property type="match status" value="1"/>
</dbReference>
<evidence type="ECO:0000313" key="12">
    <source>
        <dbReference type="Proteomes" id="UP000051124"/>
    </source>
</evidence>
<keyword evidence="6 9" id="KW-0418">Kinase</keyword>
<dbReference type="PROSITE" id="PS01075">
    <property type="entry name" value="ACETATE_KINASE_1"/>
    <property type="match status" value="1"/>
</dbReference>
<dbReference type="InterPro" id="IPR023865">
    <property type="entry name" value="Aliphatic_acid_kinase_CS"/>
</dbReference>
<dbReference type="SUPFAM" id="SSF53067">
    <property type="entry name" value="Actin-like ATPase domain"/>
    <property type="match status" value="2"/>
</dbReference>
<dbReference type="GO" id="GO:0008776">
    <property type="term" value="F:acetate kinase activity"/>
    <property type="evidence" value="ECO:0007669"/>
    <property type="project" value="TreeGrafter"/>
</dbReference>
<keyword evidence="5 9" id="KW-0547">Nucleotide-binding</keyword>
<comment type="similarity">
    <text evidence="2 9 10">Belongs to the acetokinase family.</text>
</comment>
<evidence type="ECO:0000256" key="4">
    <source>
        <dbReference type="ARBA" id="ARBA00022679"/>
    </source>
</evidence>
<dbReference type="NCBIfam" id="TIGR02707">
    <property type="entry name" value="butyr_kinase"/>
    <property type="match status" value="1"/>
</dbReference>
<dbReference type="Gene3D" id="3.30.420.40">
    <property type="match status" value="2"/>
</dbReference>
<dbReference type="PRINTS" id="PR00471">
    <property type="entry name" value="ACETATEKNASE"/>
</dbReference>
<dbReference type="InterPro" id="IPR011245">
    <property type="entry name" value="Butyrate_kin"/>
</dbReference>
<dbReference type="PANTHER" id="PTHR21060">
    <property type="entry name" value="ACETATE KINASE"/>
    <property type="match status" value="1"/>
</dbReference>
<dbReference type="NCBIfam" id="NF002834">
    <property type="entry name" value="PRK03011.1-5"/>
    <property type="match status" value="1"/>
</dbReference>
<dbReference type="Proteomes" id="UP000051124">
    <property type="component" value="Unassembled WGS sequence"/>
</dbReference>
<dbReference type="EMBL" id="LIZT01000026">
    <property type="protein sequence ID" value="KPJ50261.1"/>
    <property type="molecule type" value="Genomic_DNA"/>
</dbReference>
<dbReference type="HAMAP" id="MF_00542">
    <property type="entry name" value="Butyrate_kinase"/>
    <property type="match status" value="1"/>
</dbReference>
<accession>A0A0S7WJB4</accession>
<gene>
    <name evidence="9" type="primary">buk</name>
    <name evidence="11" type="ORF">AMJ40_03360</name>
</gene>
<dbReference type="CDD" id="cd24011">
    <property type="entry name" value="ASKHA_NBD_BK"/>
    <property type="match status" value="1"/>
</dbReference>
<evidence type="ECO:0000313" key="11">
    <source>
        <dbReference type="EMBL" id="KPJ50261.1"/>
    </source>
</evidence>
<dbReference type="EC" id="2.7.2.7" evidence="9"/>
<proteinExistence type="inferred from homology"/>
<dbReference type="GO" id="GO:0006083">
    <property type="term" value="P:acetate metabolic process"/>
    <property type="evidence" value="ECO:0007669"/>
    <property type="project" value="TreeGrafter"/>
</dbReference>
<dbReference type="PATRIC" id="fig|1703771.3.peg.946"/>
<evidence type="ECO:0000256" key="3">
    <source>
        <dbReference type="ARBA" id="ARBA00022490"/>
    </source>
</evidence>
<evidence type="ECO:0000256" key="7">
    <source>
        <dbReference type="ARBA" id="ARBA00022840"/>
    </source>
</evidence>
<evidence type="ECO:0000256" key="1">
    <source>
        <dbReference type="ARBA" id="ARBA00004496"/>
    </source>
</evidence>
<organism evidence="11 12">
    <name type="scientific">candidate division TA06 bacterium DG_26</name>
    <dbReference type="NCBI Taxonomy" id="1703771"/>
    <lineage>
        <taxon>Bacteria</taxon>
        <taxon>Bacteria division TA06</taxon>
    </lineage>
</organism>
<reference evidence="11 12" key="1">
    <citation type="journal article" date="2015" name="Microbiome">
        <title>Genomic resolution of linkages in carbon, nitrogen, and sulfur cycling among widespread estuary sediment bacteria.</title>
        <authorList>
            <person name="Baker B.J."/>
            <person name="Lazar C.S."/>
            <person name="Teske A.P."/>
            <person name="Dick G.J."/>
        </authorList>
    </citation>
    <scope>NUCLEOTIDE SEQUENCE [LARGE SCALE GENOMIC DNA]</scope>
    <source>
        <strain evidence="11">DG_26</strain>
    </source>
</reference>
<comment type="subcellular location">
    <subcellularLocation>
        <location evidence="1 9">Cytoplasm</location>
    </subcellularLocation>
</comment>
<protein>
    <recommendedName>
        <fullName evidence="9">Probable butyrate kinase</fullName>
        <shortName evidence="9">BK</shortName>
        <ecNumber evidence="9">2.7.2.7</ecNumber>
    </recommendedName>
    <alternativeName>
        <fullName evidence="9">Branched-chain carboxylic acid kinase</fullName>
    </alternativeName>
</protein>
<comment type="catalytic activity">
    <reaction evidence="8 9">
        <text>butanoate + ATP = butanoyl phosphate + ADP</text>
        <dbReference type="Rhea" id="RHEA:13585"/>
        <dbReference type="ChEBI" id="CHEBI:17968"/>
        <dbReference type="ChEBI" id="CHEBI:30616"/>
        <dbReference type="ChEBI" id="CHEBI:58079"/>
        <dbReference type="ChEBI" id="CHEBI:456216"/>
        <dbReference type="EC" id="2.7.2.7"/>
    </reaction>
</comment>
<dbReference type="GO" id="GO:0005524">
    <property type="term" value="F:ATP binding"/>
    <property type="evidence" value="ECO:0007669"/>
    <property type="project" value="UniProtKB-KW"/>
</dbReference>
<keyword evidence="4 9" id="KW-0808">Transferase</keyword>